<dbReference type="InterPro" id="IPR017441">
    <property type="entry name" value="Protein_kinase_ATP_BS"/>
</dbReference>
<dbReference type="Proteomes" id="UP001420932">
    <property type="component" value="Unassembled WGS sequence"/>
</dbReference>
<keyword evidence="1" id="KW-0597">Phosphoprotein</keyword>
<feature type="compositionally biased region" description="Low complexity" evidence="7">
    <location>
        <begin position="38"/>
        <end position="48"/>
    </location>
</feature>
<protein>
    <recommendedName>
        <fullName evidence="8">Protein kinase domain-containing protein</fullName>
    </recommendedName>
</protein>
<feature type="compositionally biased region" description="Pro residues" evidence="7">
    <location>
        <begin position="12"/>
        <end position="21"/>
    </location>
</feature>
<dbReference type="EMBL" id="JBBNAF010000005">
    <property type="protein sequence ID" value="KAK9143937.1"/>
    <property type="molecule type" value="Genomic_DNA"/>
</dbReference>
<accession>A0AAP0K153</accession>
<dbReference type="PANTHER" id="PTHR47983">
    <property type="entry name" value="PTO-INTERACTING PROTEIN 1-LIKE"/>
    <property type="match status" value="1"/>
</dbReference>
<evidence type="ECO:0000256" key="4">
    <source>
        <dbReference type="ARBA" id="ARBA00022777"/>
    </source>
</evidence>
<organism evidence="9 10">
    <name type="scientific">Stephania yunnanensis</name>
    <dbReference type="NCBI Taxonomy" id="152371"/>
    <lineage>
        <taxon>Eukaryota</taxon>
        <taxon>Viridiplantae</taxon>
        <taxon>Streptophyta</taxon>
        <taxon>Embryophyta</taxon>
        <taxon>Tracheophyta</taxon>
        <taxon>Spermatophyta</taxon>
        <taxon>Magnoliopsida</taxon>
        <taxon>Ranunculales</taxon>
        <taxon>Menispermaceae</taxon>
        <taxon>Menispermoideae</taxon>
        <taxon>Cissampelideae</taxon>
        <taxon>Stephania</taxon>
    </lineage>
</organism>
<evidence type="ECO:0000256" key="5">
    <source>
        <dbReference type="ARBA" id="ARBA00022840"/>
    </source>
</evidence>
<evidence type="ECO:0000259" key="8">
    <source>
        <dbReference type="PROSITE" id="PS50011"/>
    </source>
</evidence>
<keyword evidence="3 6" id="KW-0547">Nucleotide-binding</keyword>
<feature type="domain" description="Protein kinase" evidence="8">
    <location>
        <begin position="1"/>
        <end position="301"/>
    </location>
</feature>
<keyword evidence="4" id="KW-0418">Kinase</keyword>
<feature type="compositionally biased region" description="Acidic residues" evidence="7">
    <location>
        <begin position="1"/>
        <end position="11"/>
    </location>
</feature>
<keyword evidence="10" id="KW-1185">Reference proteome</keyword>
<evidence type="ECO:0000256" key="2">
    <source>
        <dbReference type="ARBA" id="ARBA00022679"/>
    </source>
</evidence>
<dbReference type="PANTHER" id="PTHR47983:SF16">
    <property type="entry name" value="OS02G0565500 PROTEIN"/>
    <property type="match status" value="1"/>
</dbReference>
<dbReference type="Gene3D" id="1.10.510.10">
    <property type="entry name" value="Transferase(Phosphotransferase) domain 1"/>
    <property type="match status" value="1"/>
</dbReference>
<evidence type="ECO:0000256" key="3">
    <source>
        <dbReference type="ARBA" id="ARBA00022741"/>
    </source>
</evidence>
<dbReference type="GO" id="GO:0005524">
    <property type="term" value="F:ATP binding"/>
    <property type="evidence" value="ECO:0007669"/>
    <property type="project" value="UniProtKB-UniRule"/>
</dbReference>
<keyword evidence="2" id="KW-0808">Transferase</keyword>
<dbReference type="InterPro" id="IPR011009">
    <property type="entry name" value="Kinase-like_dom_sf"/>
</dbReference>
<dbReference type="SUPFAM" id="SSF56112">
    <property type="entry name" value="Protein kinase-like (PK-like)"/>
    <property type="match status" value="1"/>
</dbReference>
<feature type="binding site" evidence="6">
    <location>
        <position position="99"/>
    </location>
    <ligand>
        <name>ATP</name>
        <dbReference type="ChEBI" id="CHEBI:30616"/>
    </ligand>
</feature>
<dbReference type="PROSITE" id="PS00107">
    <property type="entry name" value="PROTEIN_KINASE_ATP"/>
    <property type="match status" value="1"/>
</dbReference>
<sequence>MLCCGGEEEEAPPPPPKPNTAPPGRENRYGSMREDAKPSNAAKSKAPQKVLPIETSALSLDELNKLTSNFGQKALVGEGSYGRVFRAILSDGRPAAIKKLILQTQILILLLMEERSTGAEPGPVLNWNQRVKIAQGAARGLEYLHEKVQPPIVHRDVRSSNVLLFDDFLAKMADFSLTDQSSDSASRLHSTRVLGTFGYHAPEYAMTGQLTQKSDVYSFGVVLLELLTGRKPVDHTMPKGNRATPRLSEDKVKQCVDPKLNSDYPPKAVAKLAAVAALCVQYEPDFRPNMTIVVKALQPLLNSKPAGQA</sequence>
<evidence type="ECO:0000256" key="6">
    <source>
        <dbReference type="PROSITE-ProRule" id="PRU10141"/>
    </source>
</evidence>
<dbReference type="InterPro" id="IPR020635">
    <property type="entry name" value="Tyr_kinase_cat_dom"/>
</dbReference>
<evidence type="ECO:0000256" key="7">
    <source>
        <dbReference type="SAM" id="MobiDB-lite"/>
    </source>
</evidence>
<dbReference type="SMART" id="SM00219">
    <property type="entry name" value="TyrKc"/>
    <property type="match status" value="1"/>
</dbReference>
<name>A0AAP0K153_9MAGN</name>
<dbReference type="AlphaFoldDB" id="A0AAP0K153"/>
<dbReference type="FunFam" id="1.10.510.10:FF:000195">
    <property type="entry name" value="pto-interacting protein 1"/>
    <property type="match status" value="1"/>
</dbReference>
<dbReference type="GO" id="GO:0004713">
    <property type="term" value="F:protein tyrosine kinase activity"/>
    <property type="evidence" value="ECO:0007669"/>
    <property type="project" value="InterPro"/>
</dbReference>
<dbReference type="InterPro" id="IPR001245">
    <property type="entry name" value="Ser-Thr/Tyr_kinase_cat_dom"/>
</dbReference>
<proteinExistence type="predicted"/>
<evidence type="ECO:0000256" key="1">
    <source>
        <dbReference type="ARBA" id="ARBA00022553"/>
    </source>
</evidence>
<dbReference type="InterPro" id="IPR008266">
    <property type="entry name" value="Tyr_kinase_AS"/>
</dbReference>
<evidence type="ECO:0000313" key="9">
    <source>
        <dbReference type="EMBL" id="KAK9143937.1"/>
    </source>
</evidence>
<dbReference type="InterPro" id="IPR000719">
    <property type="entry name" value="Prot_kinase_dom"/>
</dbReference>
<gene>
    <name evidence="9" type="ORF">Syun_013337</name>
</gene>
<keyword evidence="5 6" id="KW-0067">ATP-binding</keyword>
<dbReference type="Gene3D" id="3.30.200.20">
    <property type="entry name" value="Phosphorylase Kinase, domain 1"/>
    <property type="match status" value="1"/>
</dbReference>
<comment type="caution">
    <text evidence="9">The sequence shown here is derived from an EMBL/GenBank/DDBJ whole genome shotgun (WGS) entry which is preliminary data.</text>
</comment>
<dbReference type="Pfam" id="PF07714">
    <property type="entry name" value="PK_Tyr_Ser-Thr"/>
    <property type="match status" value="1"/>
</dbReference>
<dbReference type="InterPro" id="IPR052101">
    <property type="entry name" value="Plant_StressResp_Kinase"/>
</dbReference>
<evidence type="ECO:0000313" key="10">
    <source>
        <dbReference type="Proteomes" id="UP001420932"/>
    </source>
</evidence>
<feature type="compositionally biased region" description="Basic and acidic residues" evidence="7">
    <location>
        <begin position="25"/>
        <end position="37"/>
    </location>
</feature>
<reference evidence="9 10" key="1">
    <citation type="submission" date="2024-01" db="EMBL/GenBank/DDBJ databases">
        <title>Genome assemblies of Stephania.</title>
        <authorList>
            <person name="Yang L."/>
        </authorList>
    </citation>
    <scope>NUCLEOTIDE SEQUENCE [LARGE SCALE GENOMIC DNA]</scope>
    <source>
        <strain evidence="9">YNDBR</strain>
        <tissue evidence="9">Leaf</tissue>
    </source>
</reference>
<dbReference type="PROSITE" id="PS00109">
    <property type="entry name" value="PROTEIN_KINASE_TYR"/>
    <property type="match status" value="1"/>
</dbReference>
<dbReference type="PROSITE" id="PS50011">
    <property type="entry name" value="PROTEIN_KINASE_DOM"/>
    <property type="match status" value="1"/>
</dbReference>
<feature type="region of interest" description="Disordered" evidence="7">
    <location>
        <begin position="1"/>
        <end position="48"/>
    </location>
</feature>